<dbReference type="InterPro" id="IPR015797">
    <property type="entry name" value="NUDIX_hydrolase-like_dom_sf"/>
</dbReference>
<evidence type="ECO:0000313" key="6">
    <source>
        <dbReference type="Proteomes" id="UP000077363"/>
    </source>
</evidence>
<comment type="similarity">
    <text evidence="3">Belongs to the Nudix hydrolase family.</text>
</comment>
<dbReference type="PATRIC" id="fig|1182568.3.peg.2319"/>
<evidence type="ECO:0000256" key="2">
    <source>
        <dbReference type="ARBA" id="ARBA00022801"/>
    </source>
</evidence>
<protein>
    <submittedName>
        <fullName evidence="5">ADP-ribose pyrophosphatase</fullName>
    </submittedName>
</protein>
<name>A0A172TB85_9DEIO</name>
<keyword evidence="2 3" id="KW-0378">Hydrolase</keyword>
<dbReference type="KEGG" id="dpu:SU48_11180"/>
<dbReference type="PROSITE" id="PS51462">
    <property type="entry name" value="NUDIX"/>
    <property type="match status" value="1"/>
</dbReference>
<dbReference type="Gene3D" id="3.90.79.10">
    <property type="entry name" value="Nucleoside Triphosphate Pyrophosphohydrolase"/>
    <property type="match status" value="1"/>
</dbReference>
<comment type="cofactor">
    <cofactor evidence="1">
        <name>Mg(2+)</name>
        <dbReference type="ChEBI" id="CHEBI:18420"/>
    </cofactor>
</comment>
<dbReference type="PRINTS" id="PR00502">
    <property type="entry name" value="NUDIXFAMILY"/>
</dbReference>
<dbReference type="PANTHER" id="PTHR11839">
    <property type="entry name" value="UDP/ADP-SUGAR PYROPHOSPHATASE"/>
    <property type="match status" value="1"/>
</dbReference>
<dbReference type="GO" id="GO:0016462">
    <property type="term" value="F:pyrophosphatase activity"/>
    <property type="evidence" value="ECO:0007669"/>
    <property type="project" value="UniProtKB-ARBA"/>
</dbReference>
<dbReference type="RefSeq" id="WP_064015319.1">
    <property type="nucleotide sequence ID" value="NZ_CP011387.1"/>
</dbReference>
<dbReference type="InterPro" id="IPR020084">
    <property type="entry name" value="NUDIX_hydrolase_CS"/>
</dbReference>
<dbReference type="SUPFAM" id="SSF55811">
    <property type="entry name" value="Nudix"/>
    <property type="match status" value="1"/>
</dbReference>
<reference evidence="5 6" key="1">
    <citation type="submission" date="2015-01" db="EMBL/GenBank/DDBJ databases">
        <title>Deinococcus puniceus/DY1/ whole genome sequencing.</title>
        <authorList>
            <person name="Kim M.K."/>
            <person name="Srinivasan S."/>
            <person name="Lee J.-J."/>
        </authorList>
    </citation>
    <scope>NUCLEOTIDE SEQUENCE [LARGE SCALE GENOMIC DNA]</scope>
    <source>
        <strain evidence="5 6">DY1</strain>
    </source>
</reference>
<dbReference type="AlphaFoldDB" id="A0A172TB85"/>
<evidence type="ECO:0000313" key="5">
    <source>
        <dbReference type="EMBL" id="ANE44232.1"/>
    </source>
</evidence>
<dbReference type="GO" id="GO:0006753">
    <property type="term" value="P:nucleoside phosphate metabolic process"/>
    <property type="evidence" value="ECO:0007669"/>
    <property type="project" value="TreeGrafter"/>
</dbReference>
<dbReference type="PROSITE" id="PS00893">
    <property type="entry name" value="NUDIX_BOX"/>
    <property type="match status" value="1"/>
</dbReference>
<accession>A0A172TB85</accession>
<evidence type="ECO:0000256" key="1">
    <source>
        <dbReference type="ARBA" id="ARBA00001946"/>
    </source>
</evidence>
<dbReference type="Pfam" id="PF00293">
    <property type="entry name" value="NUDIX"/>
    <property type="match status" value="1"/>
</dbReference>
<keyword evidence="6" id="KW-1185">Reference proteome</keyword>
<dbReference type="EMBL" id="CP011387">
    <property type="protein sequence ID" value="ANE44232.1"/>
    <property type="molecule type" value="Genomic_DNA"/>
</dbReference>
<evidence type="ECO:0000259" key="4">
    <source>
        <dbReference type="PROSITE" id="PS51462"/>
    </source>
</evidence>
<dbReference type="InterPro" id="IPR000086">
    <property type="entry name" value="NUDIX_hydrolase_dom"/>
</dbReference>
<dbReference type="InterPro" id="IPR020476">
    <property type="entry name" value="Nudix_hydrolase"/>
</dbReference>
<dbReference type="STRING" id="1182568.SU48_11180"/>
<dbReference type="PANTHER" id="PTHR11839:SF18">
    <property type="entry name" value="NUDIX HYDROLASE DOMAIN-CONTAINING PROTEIN"/>
    <property type="match status" value="1"/>
</dbReference>
<evidence type="ECO:0000256" key="3">
    <source>
        <dbReference type="RuleBase" id="RU003476"/>
    </source>
</evidence>
<dbReference type="GO" id="GO:0005829">
    <property type="term" value="C:cytosol"/>
    <property type="evidence" value="ECO:0007669"/>
    <property type="project" value="TreeGrafter"/>
</dbReference>
<dbReference type="OrthoDB" id="9806150at2"/>
<feature type="domain" description="Nudix hydrolase" evidence="4">
    <location>
        <begin position="31"/>
        <end position="158"/>
    </location>
</feature>
<proteinExistence type="inferred from homology"/>
<dbReference type="GO" id="GO:0019693">
    <property type="term" value="P:ribose phosphate metabolic process"/>
    <property type="evidence" value="ECO:0007669"/>
    <property type="project" value="TreeGrafter"/>
</dbReference>
<dbReference type="Proteomes" id="UP000077363">
    <property type="component" value="Chromosome"/>
</dbReference>
<gene>
    <name evidence="5" type="ORF">SU48_11180</name>
</gene>
<organism evidence="5 6">
    <name type="scientific">Deinococcus puniceus</name>
    <dbReference type="NCBI Taxonomy" id="1182568"/>
    <lineage>
        <taxon>Bacteria</taxon>
        <taxon>Thermotogati</taxon>
        <taxon>Deinococcota</taxon>
        <taxon>Deinococci</taxon>
        <taxon>Deinococcales</taxon>
        <taxon>Deinococcaceae</taxon>
        <taxon>Deinococcus</taxon>
    </lineage>
</organism>
<sequence>MSDSQAGGTQVIYDGRILRLELQEGKWEVIRHAAAVSILALNDAGEMLLVRQLRRAVNAHTVEAPAGLIDEGETPEQAARRELQEEAGLDAEMTLLTQFYSSPGFCDELLYVFAARNLRDSRLPMDDDEEIEVLWMRPQAVLDGLQGGTLVGSAATITAALFGVQLLAAGAEQ</sequence>